<dbReference type="RefSeq" id="WP_096408788.1">
    <property type="nucleotide sequence ID" value="NZ_AP014598.1"/>
</dbReference>
<name>A0A0T7AP84_PREIN</name>
<sequence length="117" mass="13888">MTQQLMLNFGLGEVVQRETKIRRRAFTLPDGDATIATPQDRLAKRNRTIAARYYYWTEIKRRRFDDVMKILSDYEFFVGDRTIQNALVDQDKLLHSLLEQRPAARKLAKLFPGFEWH</sequence>
<gene>
    <name evidence="1" type="ORF">PIOMA14_II_0373</name>
</gene>
<organism evidence="1 2">
    <name type="scientific">Prevotella intermedia</name>
    <dbReference type="NCBI Taxonomy" id="28131"/>
    <lineage>
        <taxon>Bacteria</taxon>
        <taxon>Pseudomonadati</taxon>
        <taxon>Bacteroidota</taxon>
        <taxon>Bacteroidia</taxon>
        <taxon>Bacteroidales</taxon>
        <taxon>Prevotellaceae</taxon>
        <taxon>Prevotella</taxon>
    </lineage>
</organism>
<proteinExistence type="predicted"/>
<accession>A0A0T7AP84</accession>
<evidence type="ECO:0000313" key="2">
    <source>
        <dbReference type="Proteomes" id="UP000217431"/>
    </source>
</evidence>
<reference evidence="1 2" key="1">
    <citation type="journal article" date="2016" name="DNA Res.">
        <title>The complete genome sequencing of Prevotella intermedia strain OMA14 and a subsequent fine-scale, intra-species genomic comparison reveal an unusual amplification of conjugative and mobile transposons and identify a novel Prevotella-lineage-specific repeat.</title>
        <authorList>
            <person name="Naito M."/>
            <person name="Ogura Y."/>
            <person name="Itoh T."/>
            <person name="Shoji M."/>
            <person name="Okamoto M."/>
            <person name="Hayashi T."/>
            <person name="Nakayama K."/>
        </authorList>
    </citation>
    <scope>NUCLEOTIDE SEQUENCE [LARGE SCALE GENOMIC DNA]</scope>
    <source>
        <strain evidence="1 2">OMA14</strain>
    </source>
</reference>
<dbReference type="EMBL" id="AP014598">
    <property type="protein sequence ID" value="BAU18878.1"/>
    <property type="molecule type" value="Genomic_DNA"/>
</dbReference>
<evidence type="ECO:0000313" key="1">
    <source>
        <dbReference type="EMBL" id="BAU18878.1"/>
    </source>
</evidence>
<protein>
    <submittedName>
        <fullName evidence="1">Uncharacterized protein</fullName>
    </submittedName>
</protein>
<dbReference type="AlphaFoldDB" id="A0A0T7AP84"/>
<dbReference type="Proteomes" id="UP000217431">
    <property type="component" value="Chromosome II"/>
</dbReference>